<proteinExistence type="predicted"/>
<name>A0A533Q712_9BACT</name>
<sequence length="42" mass="4904">MFLTNRERKQLAGNLKRNAPTHCSLIQYFHESYKRLPLAGEA</sequence>
<protein>
    <submittedName>
        <fullName evidence="1">Uncharacterized protein</fullName>
    </submittedName>
</protein>
<comment type="caution">
    <text evidence="1">The sequence shown here is derived from an EMBL/GenBank/DDBJ whole genome shotgun (WGS) entry which is preliminary data.</text>
</comment>
<reference evidence="1 2" key="1">
    <citation type="submission" date="2019-04" db="EMBL/GenBank/DDBJ databases">
        <title>Genome of a novel bacterium Candidatus Jettenia ecosi reconstructed from metagenome of an anammox bioreactor.</title>
        <authorList>
            <person name="Mardanov A.V."/>
            <person name="Beletsky A.V."/>
            <person name="Ravin N.V."/>
            <person name="Botchkova E.A."/>
            <person name="Litti Y.V."/>
            <person name="Nozhevnikova A.N."/>
        </authorList>
    </citation>
    <scope>NUCLEOTIDE SEQUENCE [LARGE SCALE GENOMIC DNA]</scope>
    <source>
        <strain evidence="1">J2</strain>
    </source>
</reference>
<accession>A0A533Q712</accession>
<gene>
    <name evidence="1" type="ORF">JETT_3322</name>
</gene>
<dbReference type="Proteomes" id="UP000319783">
    <property type="component" value="Unassembled WGS sequence"/>
</dbReference>
<dbReference type="AlphaFoldDB" id="A0A533Q712"/>
<organism evidence="1 2">
    <name type="scientific">Candidatus Jettenia ecosi</name>
    <dbReference type="NCBI Taxonomy" id="2494326"/>
    <lineage>
        <taxon>Bacteria</taxon>
        <taxon>Pseudomonadati</taxon>
        <taxon>Planctomycetota</taxon>
        <taxon>Candidatus Brocadiia</taxon>
        <taxon>Candidatus Brocadiales</taxon>
        <taxon>Candidatus Brocadiaceae</taxon>
        <taxon>Candidatus Jettenia</taxon>
    </lineage>
</organism>
<dbReference type="EMBL" id="SULG01000103">
    <property type="protein sequence ID" value="TLD40414.1"/>
    <property type="molecule type" value="Genomic_DNA"/>
</dbReference>
<evidence type="ECO:0000313" key="2">
    <source>
        <dbReference type="Proteomes" id="UP000319783"/>
    </source>
</evidence>
<evidence type="ECO:0000313" key="1">
    <source>
        <dbReference type="EMBL" id="TLD40414.1"/>
    </source>
</evidence>